<reference evidence="5 6" key="3">
    <citation type="submission" date="2019-11" db="EMBL/GenBank/DDBJ databases">
        <title>Growth characteristics of pneumococcus vary with the chemical composition of the capsule and with environmental conditions.</title>
        <authorList>
            <person name="Tothpal A."/>
            <person name="Desobry K."/>
            <person name="Joshi S."/>
            <person name="Wyllie A.L."/>
            <person name="Weinberger D.M."/>
        </authorList>
    </citation>
    <scope>NUCLEOTIDE SEQUENCE [LARGE SCALE GENOMIC DNA]</scope>
    <source>
        <strain evidence="5">pnumococcus15C</strain>
        <strain evidence="3">Pnumococcus15C</strain>
        <strain evidence="4">Pnumococcus23A</strain>
        <strain evidence="6">pnumococcus23A</strain>
    </source>
</reference>
<accession>A0A098APX8</accession>
<proteinExistence type="predicted"/>
<reference evidence="2" key="1">
    <citation type="submission" date="2014-04" db="EMBL/GenBank/DDBJ databases">
        <authorList>
            <person name="Croucher N."/>
        </authorList>
    </citation>
    <scope>NUCLEOTIDE SEQUENCE</scope>
    <source>
        <strain evidence="2">2AHBE</strain>
        <strain evidence="1">O61U7</strain>
    </source>
</reference>
<evidence type="ECO:0000313" key="5">
    <source>
        <dbReference type="Proteomes" id="UP000476212"/>
    </source>
</evidence>
<evidence type="ECO:0000313" key="4">
    <source>
        <dbReference type="EMBL" id="MTW23966.1"/>
    </source>
</evidence>
<evidence type="ECO:0000313" key="1">
    <source>
        <dbReference type="EMBL" id="CDQ30555.1"/>
    </source>
</evidence>
<dbReference type="RefSeq" id="WP_000122738.1">
    <property type="nucleotide sequence ID" value="NZ_AP025936.1"/>
</dbReference>
<organism evidence="2">
    <name type="scientific">Streptococcus pneumoniae</name>
    <dbReference type="NCBI Taxonomy" id="1313"/>
    <lineage>
        <taxon>Bacteria</taxon>
        <taxon>Bacillati</taxon>
        <taxon>Bacillota</taxon>
        <taxon>Bacilli</taxon>
        <taxon>Lactobacillales</taxon>
        <taxon>Streptococcaceae</taxon>
        <taxon>Streptococcus</taxon>
    </lineage>
</organism>
<evidence type="ECO:0000313" key="3">
    <source>
        <dbReference type="EMBL" id="MTV91171.1"/>
    </source>
</evidence>
<dbReference type="EMBL" id="LK020715">
    <property type="protein sequence ID" value="CDQ30591.1"/>
    <property type="molecule type" value="Genomic_DNA"/>
</dbReference>
<protein>
    <submittedName>
        <fullName evidence="2">Putative phage-related chromosomal island protein</fullName>
    </submittedName>
</protein>
<evidence type="ECO:0000313" key="2">
    <source>
        <dbReference type="EMBL" id="CDQ30591.1"/>
    </source>
</evidence>
<dbReference type="Proteomes" id="UP000476212">
    <property type="component" value="Unassembled WGS sequence"/>
</dbReference>
<dbReference type="EMBL" id="WNIB01000228">
    <property type="protein sequence ID" value="MTV91171.1"/>
    <property type="molecule type" value="Genomic_DNA"/>
</dbReference>
<evidence type="ECO:0000313" key="6">
    <source>
        <dbReference type="Proteomes" id="UP000490982"/>
    </source>
</evidence>
<gene>
    <name evidence="4" type="ORF">GM537_03575</name>
    <name evidence="3" type="ORF">GM544_12120</name>
</gene>
<dbReference type="AlphaFoldDB" id="A0A098APX8"/>
<sequence length="97" mass="10921">MSYTVKIYLDFEKIPDETYFTKEIFLAMCTDNATKLAVTMGLLAKQALDLETRAVILKTLNTIIENQKAILQGVASGQITFLNKSKGEEELDESIRE</sequence>
<dbReference type="EMBL" id="LK020713">
    <property type="protein sequence ID" value="CDQ30555.1"/>
    <property type="molecule type" value="Genomic_DNA"/>
</dbReference>
<reference evidence="2" key="2">
    <citation type="submission" date="2014-10" db="EMBL/GenBank/DDBJ databases">
        <title>Contrasting mechanisms driving short-term and long-term diversification of pneumococci.</title>
        <authorList>
            <person name="Croucher N.J."/>
            <person name="Coupland P.C."/>
            <person name="Stevenson A.E."/>
            <person name="Callendrello A."/>
            <person name="Bentley S.D."/>
            <person name="Hanage W.P."/>
        </authorList>
    </citation>
    <scope>NUCLEOTIDE SEQUENCE</scope>
    <source>
        <strain evidence="2">2AHBE</strain>
        <strain evidence="1">O61U7</strain>
    </source>
</reference>
<dbReference type="EMBL" id="WNHS01000009">
    <property type="protein sequence ID" value="MTW23966.1"/>
    <property type="molecule type" value="Genomic_DNA"/>
</dbReference>
<dbReference type="Proteomes" id="UP000490982">
    <property type="component" value="Unassembled WGS sequence"/>
</dbReference>
<name>A0A098APX8_STREE</name>